<keyword evidence="2" id="KW-1185">Reference proteome</keyword>
<name>A0ACB9WU67_CHAAC</name>
<dbReference type="EMBL" id="CM043796">
    <property type="protein sequence ID" value="KAI4817132.1"/>
    <property type="molecule type" value="Genomic_DNA"/>
</dbReference>
<protein>
    <submittedName>
        <fullName evidence="1">Uncharacterized protein</fullName>
    </submittedName>
</protein>
<sequence length="380" mass="41357">METSTNGSSFGIDSLLSHRPGSPVSKGDSLVGECRSPLEFSPRSDVESGCSSPPSPRRECGDEVAQRQGHGIGLPPHLQHAQISAGSQQRSVTSSFLIRDILADCKPLAACAPYSSNGLPTQEVGRLAAKIAEDFMEKIHSNSSSDSEYKVKEEGDREISSSRDSSQARMKKPRKARTAFTDHQLGQLERSFERQKYLSVQDRMELAASLNLTDTQVKTWYQNRRTKWKRADGSGTRASRGSRKLLRLQRDVPLPYFYPQSLVSSLDPRSSPLPVQRPLGTPAGPAEDPWSPGSLLHGLQGGGEPSLPPMVLDVRSGAKRLQQLVTGLELTADRGSAWGQLSARTIRGRGALGVKGVQADGQDLACRMLTIRQKTLIGFN</sequence>
<organism evidence="1 2">
    <name type="scientific">Chaenocephalus aceratus</name>
    <name type="common">Blackfin icefish</name>
    <name type="synonym">Chaenichthys aceratus</name>
    <dbReference type="NCBI Taxonomy" id="36190"/>
    <lineage>
        <taxon>Eukaryota</taxon>
        <taxon>Metazoa</taxon>
        <taxon>Chordata</taxon>
        <taxon>Craniata</taxon>
        <taxon>Vertebrata</taxon>
        <taxon>Euteleostomi</taxon>
        <taxon>Actinopterygii</taxon>
        <taxon>Neopterygii</taxon>
        <taxon>Teleostei</taxon>
        <taxon>Neoteleostei</taxon>
        <taxon>Acanthomorphata</taxon>
        <taxon>Eupercaria</taxon>
        <taxon>Perciformes</taxon>
        <taxon>Notothenioidei</taxon>
        <taxon>Channichthyidae</taxon>
        <taxon>Chaenocephalus</taxon>
    </lineage>
</organism>
<accession>A0ACB9WU67</accession>
<dbReference type="Proteomes" id="UP001057452">
    <property type="component" value="Chromosome 12"/>
</dbReference>
<evidence type="ECO:0000313" key="1">
    <source>
        <dbReference type="EMBL" id="KAI4817132.1"/>
    </source>
</evidence>
<comment type="caution">
    <text evidence="1">The sequence shown here is derived from an EMBL/GenBank/DDBJ whole genome shotgun (WGS) entry which is preliminary data.</text>
</comment>
<evidence type="ECO:0000313" key="2">
    <source>
        <dbReference type="Proteomes" id="UP001057452"/>
    </source>
</evidence>
<reference evidence="1" key="1">
    <citation type="submission" date="2022-05" db="EMBL/GenBank/DDBJ databases">
        <title>Chromosome-level genome of Chaenocephalus aceratus.</title>
        <authorList>
            <person name="Park H."/>
        </authorList>
    </citation>
    <scope>NUCLEOTIDE SEQUENCE</scope>
    <source>
        <strain evidence="1">KU_202001</strain>
    </source>
</reference>
<proteinExistence type="predicted"/>
<gene>
    <name evidence="1" type="ORF">KUCAC02_009414</name>
</gene>